<keyword evidence="4" id="KW-0812">Transmembrane</keyword>
<dbReference type="SUPFAM" id="SSF53649">
    <property type="entry name" value="Alkaline phosphatase-like"/>
    <property type="match status" value="1"/>
</dbReference>
<name>A0A9X4N013_9FLAO</name>
<evidence type="ECO:0000313" key="8">
    <source>
        <dbReference type="EMBL" id="MDG4946897.1"/>
    </source>
</evidence>
<reference evidence="8" key="1">
    <citation type="submission" date="2022-07" db="EMBL/GenBank/DDBJ databases">
        <title>Description and genome-wide analysis of Profundicola chukchiensis gen. nov., sp. nov., marine bacteria isolated from bottom sediments of the Chukchi Sea.</title>
        <authorList>
            <person name="Romanenko L."/>
            <person name="Otstavnykh N."/>
            <person name="Kurilenko V."/>
            <person name="Eremeev V."/>
            <person name="Velansky P."/>
            <person name="Mikhailov V."/>
            <person name="Isaeva M."/>
        </authorList>
    </citation>
    <scope>NUCLEOTIDE SEQUENCE</scope>
    <source>
        <strain evidence="8">KMM 9713</strain>
    </source>
</reference>
<sequence length="200" mass="23182">MYSSSVVTTYSIPSILTRATPQDLTIQEKEKTILDAFKETGYFTTYFANQNSPYPITRRLINVADENKINFFDVNVKDYYDGAILPDFKSALSTTPNKKFILIHTLGSHFRYTNRYPKEFEVFKPVMNEYGYSELNFENREKVINAYDNSVLYTDFFLSQLIESLKIKNKNAVLLYLSDHGENLFDNKLKIFGHGTVNPT</sequence>
<dbReference type="EMBL" id="JANCMU010000007">
    <property type="protein sequence ID" value="MDG4946897.1"/>
    <property type="molecule type" value="Genomic_DNA"/>
</dbReference>
<evidence type="ECO:0000256" key="6">
    <source>
        <dbReference type="ARBA" id="ARBA00023136"/>
    </source>
</evidence>
<dbReference type="PANTHER" id="PTHR30443:SF0">
    <property type="entry name" value="PHOSPHOETHANOLAMINE TRANSFERASE EPTA"/>
    <property type="match status" value="1"/>
</dbReference>
<comment type="caution">
    <text evidence="8">The sequence shown here is derived from an EMBL/GenBank/DDBJ whole genome shotgun (WGS) entry which is preliminary data.</text>
</comment>
<keyword evidence="3 8" id="KW-0808">Transferase</keyword>
<keyword evidence="6" id="KW-0472">Membrane</keyword>
<evidence type="ECO:0000256" key="2">
    <source>
        <dbReference type="ARBA" id="ARBA00022475"/>
    </source>
</evidence>
<comment type="subcellular location">
    <subcellularLocation>
        <location evidence="1">Cell membrane</location>
        <topology evidence="1">Multi-pass membrane protein</topology>
    </subcellularLocation>
</comment>
<dbReference type="GO" id="GO:0009244">
    <property type="term" value="P:lipopolysaccharide core region biosynthetic process"/>
    <property type="evidence" value="ECO:0007669"/>
    <property type="project" value="TreeGrafter"/>
</dbReference>
<proteinExistence type="predicted"/>
<evidence type="ECO:0000256" key="1">
    <source>
        <dbReference type="ARBA" id="ARBA00004651"/>
    </source>
</evidence>
<dbReference type="InterPro" id="IPR000917">
    <property type="entry name" value="Sulfatase_N"/>
</dbReference>
<dbReference type="AlphaFoldDB" id="A0A9X4N013"/>
<dbReference type="InterPro" id="IPR040423">
    <property type="entry name" value="PEA_transferase"/>
</dbReference>
<dbReference type="GO" id="GO:0005886">
    <property type="term" value="C:plasma membrane"/>
    <property type="evidence" value="ECO:0007669"/>
    <property type="project" value="UniProtKB-SubCell"/>
</dbReference>
<keyword evidence="5" id="KW-1133">Transmembrane helix</keyword>
<evidence type="ECO:0000256" key="3">
    <source>
        <dbReference type="ARBA" id="ARBA00022679"/>
    </source>
</evidence>
<dbReference type="InterPro" id="IPR017850">
    <property type="entry name" value="Alkaline_phosphatase_core_sf"/>
</dbReference>
<keyword evidence="2" id="KW-1003">Cell membrane</keyword>
<evidence type="ECO:0000259" key="7">
    <source>
        <dbReference type="Pfam" id="PF00884"/>
    </source>
</evidence>
<protein>
    <submittedName>
        <fullName evidence="8">Phosphoethanolamine transferase</fullName>
    </submittedName>
</protein>
<dbReference type="InterPro" id="IPR058130">
    <property type="entry name" value="PEA_transf_C"/>
</dbReference>
<feature type="domain" description="Sulfatase N-terminal" evidence="7">
    <location>
        <begin position="1"/>
        <end position="188"/>
    </location>
</feature>
<organism evidence="8 9">
    <name type="scientific">Profundicola chukchiensis</name>
    <dbReference type="NCBI Taxonomy" id="2961959"/>
    <lineage>
        <taxon>Bacteria</taxon>
        <taxon>Pseudomonadati</taxon>
        <taxon>Bacteroidota</taxon>
        <taxon>Flavobacteriia</taxon>
        <taxon>Flavobacteriales</taxon>
        <taxon>Weeksellaceae</taxon>
        <taxon>Profundicola</taxon>
    </lineage>
</organism>
<accession>A0A9X4N013</accession>
<dbReference type="PANTHER" id="PTHR30443">
    <property type="entry name" value="INNER MEMBRANE PROTEIN"/>
    <property type="match status" value="1"/>
</dbReference>
<evidence type="ECO:0000313" key="9">
    <source>
        <dbReference type="Proteomes" id="UP001152599"/>
    </source>
</evidence>
<dbReference type="GO" id="GO:0016776">
    <property type="term" value="F:phosphotransferase activity, phosphate group as acceptor"/>
    <property type="evidence" value="ECO:0007669"/>
    <property type="project" value="TreeGrafter"/>
</dbReference>
<evidence type="ECO:0000256" key="5">
    <source>
        <dbReference type="ARBA" id="ARBA00022989"/>
    </source>
</evidence>
<dbReference type="CDD" id="cd16017">
    <property type="entry name" value="LptA"/>
    <property type="match status" value="1"/>
</dbReference>
<keyword evidence="9" id="KW-1185">Reference proteome</keyword>
<dbReference type="Proteomes" id="UP001152599">
    <property type="component" value="Unassembled WGS sequence"/>
</dbReference>
<dbReference type="Pfam" id="PF00884">
    <property type="entry name" value="Sulfatase"/>
    <property type="match status" value="1"/>
</dbReference>
<dbReference type="Gene3D" id="3.40.720.10">
    <property type="entry name" value="Alkaline Phosphatase, subunit A"/>
    <property type="match status" value="1"/>
</dbReference>
<evidence type="ECO:0000256" key="4">
    <source>
        <dbReference type="ARBA" id="ARBA00022692"/>
    </source>
</evidence>
<gene>
    <name evidence="8" type="ORF">NMK71_10755</name>
</gene>